<dbReference type="InterPro" id="IPR045119">
    <property type="entry name" value="SUN1-5"/>
</dbReference>
<dbReference type="Proteomes" id="UP001146793">
    <property type="component" value="Unassembled WGS sequence"/>
</dbReference>
<evidence type="ECO:0000256" key="2">
    <source>
        <dbReference type="ARBA" id="ARBA00022692"/>
    </source>
</evidence>
<protein>
    <submittedName>
        <fullName evidence="8">Sad1/unc-84-like protein-related</fullName>
    </submittedName>
</protein>
<dbReference type="GO" id="GO:0016020">
    <property type="term" value="C:membrane"/>
    <property type="evidence" value="ECO:0007669"/>
    <property type="project" value="UniProtKB-SubCell"/>
</dbReference>
<feature type="domain" description="SUN" evidence="7">
    <location>
        <begin position="359"/>
        <end position="542"/>
    </location>
</feature>
<feature type="transmembrane region" description="Helical" evidence="6">
    <location>
        <begin position="60"/>
        <end position="91"/>
    </location>
</feature>
<organism evidence="8 9">
    <name type="scientific">Anaeramoeba flamelloides</name>
    <dbReference type="NCBI Taxonomy" id="1746091"/>
    <lineage>
        <taxon>Eukaryota</taxon>
        <taxon>Metamonada</taxon>
        <taxon>Anaeramoebidae</taxon>
        <taxon>Anaeramoeba</taxon>
    </lineage>
</organism>
<evidence type="ECO:0000313" key="8">
    <source>
        <dbReference type="EMBL" id="KAJ3429162.1"/>
    </source>
</evidence>
<dbReference type="AlphaFoldDB" id="A0AAV7YH50"/>
<dbReference type="Gene3D" id="2.60.120.260">
    <property type="entry name" value="Galactose-binding domain-like"/>
    <property type="match status" value="1"/>
</dbReference>
<dbReference type="PROSITE" id="PS51469">
    <property type="entry name" value="SUN"/>
    <property type="match status" value="1"/>
</dbReference>
<evidence type="ECO:0000256" key="3">
    <source>
        <dbReference type="ARBA" id="ARBA00022989"/>
    </source>
</evidence>
<dbReference type="GO" id="GO:0005635">
    <property type="term" value="C:nuclear envelope"/>
    <property type="evidence" value="ECO:0007669"/>
    <property type="project" value="TreeGrafter"/>
</dbReference>
<reference evidence="8" key="1">
    <citation type="submission" date="2022-08" db="EMBL/GenBank/DDBJ databases">
        <title>Novel sulphate-reducing endosymbionts in the free-living metamonad Anaeramoeba.</title>
        <authorList>
            <person name="Jerlstrom-Hultqvist J."/>
            <person name="Cepicka I."/>
            <person name="Gallot-Lavallee L."/>
            <person name="Salas-Leiva D."/>
            <person name="Curtis B.A."/>
            <person name="Zahonova K."/>
            <person name="Pipaliya S."/>
            <person name="Dacks J."/>
            <person name="Roger A.J."/>
        </authorList>
    </citation>
    <scope>NUCLEOTIDE SEQUENCE</scope>
    <source>
        <strain evidence="8">Busselton2</strain>
    </source>
</reference>
<feature type="compositionally biased region" description="Acidic residues" evidence="5">
    <location>
        <begin position="198"/>
        <end position="218"/>
    </location>
</feature>
<feature type="region of interest" description="Disordered" evidence="5">
    <location>
        <begin position="191"/>
        <end position="218"/>
    </location>
</feature>
<name>A0AAV7YH50_9EUKA</name>
<evidence type="ECO:0000256" key="4">
    <source>
        <dbReference type="ARBA" id="ARBA00023136"/>
    </source>
</evidence>
<evidence type="ECO:0000313" key="9">
    <source>
        <dbReference type="Proteomes" id="UP001146793"/>
    </source>
</evidence>
<gene>
    <name evidence="8" type="ORF">M0812_24502</name>
</gene>
<keyword evidence="4 6" id="KW-0472">Membrane</keyword>
<comment type="subcellular location">
    <subcellularLocation>
        <location evidence="1">Membrane</location>
    </subcellularLocation>
</comment>
<keyword evidence="3 6" id="KW-1133">Transmembrane helix</keyword>
<dbReference type="GO" id="GO:0043495">
    <property type="term" value="F:protein-membrane adaptor activity"/>
    <property type="evidence" value="ECO:0007669"/>
    <property type="project" value="TreeGrafter"/>
</dbReference>
<proteinExistence type="predicted"/>
<evidence type="ECO:0000256" key="5">
    <source>
        <dbReference type="SAM" id="MobiDB-lite"/>
    </source>
</evidence>
<dbReference type="Pfam" id="PF07738">
    <property type="entry name" value="Sad1_UNC"/>
    <property type="match status" value="1"/>
</dbReference>
<evidence type="ECO:0000256" key="6">
    <source>
        <dbReference type="SAM" id="Phobius"/>
    </source>
</evidence>
<evidence type="ECO:0000259" key="7">
    <source>
        <dbReference type="PROSITE" id="PS51469"/>
    </source>
</evidence>
<dbReference type="EMBL" id="JANTQA010000057">
    <property type="protein sequence ID" value="KAJ3429162.1"/>
    <property type="molecule type" value="Genomic_DNA"/>
</dbReference>
<dbReference type="PANTHER" id="PTHR12911">
    <property type="entry name" value="SAD1/UNC-84-LIKE PROTEIN-RELATED"/>
    <property type="match status" value="1"/>
</dbReference>
<accession>A0AAV7YH50</accession>
<dbReference type="PANTHER" id="PTHR12911:SF8">
    <property type="entry name" value="KLAROID PROTEIN-RELATED"/>
    <property type="match status" value="1"/>
</dbReference>
<comment type="caution">
    <text evidence="8">The sequence shown here is derived from an EMBL/GenBank/DDBJ whole genome shotgun (WGS) entry which is preliminary data.</text>
</comment>
<sequence length="545" mass="64236">MQYPPTPEQQFKKRNFGPNRLKYLREKEKKEFEKVYDHVPNKIWELTQNTFYTIFRELRFLIVIISFLFYFVFFVAGLIVQLIIFLDLYLLGNFRRLIQWSFFKTPEGVPTLRKSILIVFVIAGLSVIAIENKEILLEKSAILTDLSKDLMNNLLKNFDWEHSDLKDKIDYQFALLENEINKMINEEFDFEEKKTDDADATPDQEETQKEEESEEETEEEIEYETLELKESEILEALKQRIVTATTAKILRELEKYQSDHIIENVIGEDTREQIEKQIERLIKHEYSYIIENADSDIKEYIKEHLDGIILDKINKKTNGLGLDAKKDLESKKMKIREHVSNYVVSYATDEIDWALLDFGASIVKEDTSPTAQHVYNYQNAKDSDGNDQQVSWLQKFYHQAEYKIHTPSIVLTKGISPSNCWPMEGNQGKLTVKLKQPIYVNKIGIDHIPEHRTRNFESAPRRFEIKALIGDKFETILENQEYTKRPNDPQLQKKYQYSQTWGINTNVKTDTVQLNILSNWGEDGNQFPYTCLYRFRVYGDTSLKK</sequence>
<dbReference type="InterPro" id="IPR012919">
    <property type="entry name" value="SUN_dom"/>
</dbReference>
<evidence type="ECO:0000256" key="1">
    <source>
        <dbReference type="ARBA" id="ARBA00004370"/>
    </source>
</evidence>
<keyword evidence="2 6" id="KW-0812">Transmembrane</keyword>